<accession>A0A0F9BVC6</accession>
<dbReference type="AlphaFoldDB" id="A0A0F9BVC6"/>
<dbReference type="Gene3D" id="2.60.40.10">
    <property type="entry name" value="Immunoglobulins"/>
    <property type="match status" value="2"/>
</dbReference>
<gene>
    <name evidence="1" type="ORF">LCGC14_2480940</name>
</gene>
<sequence length="505" mass="56566">ADEYDPLIPYRYNIYVTIDGQQESAAINVSIGEAEQQVELYTFDGISFFSIKQDTLITFRLTSISQSGQESKGNYLRFFTTNFGQPLPVGNLGSTFNPDIGEILVTWDVTWGNQPDTSYVVIEVLDDDLDSDYPVTEIIDRNLGLVEFFRFDAELNHAYTITVTPFDVNDVPGPSDVTVEITLLPGGFSSPALPRDLSPQAGDRQVMFTWLASPDVAVVSYKIYKKQGTITTQASDWTLLDTVPSTINRFEDFGLENNEVYSYYVTSVDLYGQESLHLLDGAVNLNFIEIIPKPSGIIVEPDNVQLSLVGNDILVTWEALSEEFDSFEIKRSIGNLHLWETIATVDRNTISYLDENIPLIDGTTFYYVVGKTLNDADIKVQISNIAPESSILLGSLVLNSATFGALNITGRRDLLDLEAPISEFTSIYLLAHKHKEIDKFDPDRIDLRPELIVTDWKTIDGRIFTTDELDISGTGYVVKINGRFPEVFFEVDALTRRLIFSEPIV</sequence>
<dbReference type="InterPro" id="IPR013783">
    <property type="entry name" value="Ig-like_fold"/>
</dbReference>
<feature type="non-terminal residue" evidence="1">
    <location>
        <position position="1"/>
    </location>
</feature>
<evidence type="ECO:0008006" key="2">
    <source>
        <dbReference type="Google" id="ProtNLM"/>
    </source>
</evidence>
<dbReference type="CDD" id="cd00063">
    <property type="entry name" value="FN3"/>
    <property type="match status" value="1"/>
</dbReference>
<dbReference type="InterPro" id="IPR003961">
    <property type="entry name" value="FN3_dom"/>
</dbReference>
<name>A0A0F9BVC6_9ZZZZ</name>
<dbReference type="InterPro" id="IPR036116">
    <property type="entry name" value="FN3_sf"/>
</dbReference>
<proteinExistence type="predicted"/>
<protein>
    <recommendedName>
        <fullName evidence="2">Fibronectin type-III domain-containing protein</fullName>
    </recommendedName>
</protein>
<dbReference type="EMBL" id="LAZR01039077">
    <property type="protein sequence ID" value="KKL17897.1"/>
    <property type="molecule type" value="Genomic_DNA"/>
</dbReference>
<feature type="non-terminal residue" evidence="1">
    <location>
        <position position="505"/>
    </location>
</feature>
<comment type="caution">
    <text evidence="1">The sequence shown here is derived from an EMBL/GenBank/DDBJ whole genome shotgun (WGS) entry which is preliminary data.</text>
</comment>
<reference evidence="1" key="1">
    <citation type="journal article" date="2015" name="Nature">
        <title>Complex archaea that bridge the gap between prokaryotes and eukaryotes.</title>
        <authorList>
            <person name="Spang A."/>
            <person name="Saw J.H."/>
            <person name="Jorgensen S.L."/>
            <person name="Zaremba-Niedzwiedzka K."/>
            <person name="Martijn J."/>
            <person name="Lind A.E."/>
            <person name="van Eijk R."/>
            <person name="Schleper C."/>
            <person name="Guy L."/>
            <person name="Ettema T.J."/>
        </authorList>
    </citation>
    <scope>NUCLEOTIDE SEQUENCE</scope>
</reference>
<organism evidence="1">
    <name type="scientific">marine sediment metagenome</name>
    <dbReference type="NCBI Taxonomy" id="412755"/>
    <lineage>
        <taxon>unclassified sequences</taxon>
        <taxon>metagenomes</taxon>
        <taxon>ecological metagenomes</taxon>
    </lineage>
</organism>
<evidence type="ECO:0000313" key="1">
    <source>
        <dbReference type="EMBL" id="KKL17897.1"/>
    </source>
</evidence>
<dbReference type="SUPFAM" id="SSF49265">
    <property type="entry name" value="Fibronectin type III"/>
    <property type="match status" value="1"/>
</dbReference>